<dbReference type="AlphaFoldDB" id="A0A371RK09"/>
<proteinExistence type="predicted"/>
<evidence type="ECO:0000313" key="5">
    <source>
        <dbReference type="EMBL" id="RFB05784.1"/>
    </source>
</evidence>
<dbReference type="InParanoid" id="A0A371RK09"/>
<dbReference type="Pfam" id="PF01965">
    <property type="entry name" value="DJ-1_PfpI"/>
    <property type="match status" value="1"/>
</dbReference>
<dbReference type="OrthoDB" id="186587at2"/>
<dbReference type="Gene3D" id="3.40.50.880">
    <property type="match status" value="1"/>
</dbReference>
<dbReference type="PANTHER" id="PTHR43130">
    <property type="entry name" value="ARAC-FAMILY TRANSCRIPTIONAL REGULATOR"/>
    <property type="match status" value="1"/>
</dbReference>
<dbReference type="InterPro" id="IPR002818">
    <property type="entry name" value="DJ-1/PfpI"/>
</dbReference>
<feature type="domain" description="HTH araC/xylS-type" evidence="4">
    <location>
        <begin position="218"/>
        <end position="319"/>
    </location>
</feature>
<evidence type="ECO:0000256" key="3">
    <source>
        <dbReference type="ARBA" id="ARBA00023163"/>
    </source>
</evidence>
<dbReference type="InterPro" id="IPR052158">
    <property type="entry name" value="INH-QAR"/>
</dbReference>
<dbReference type="EMBL" id="QUQO01000001">
    <property type="protein sequence ID" value="RFB05784.1"/>
    <property type="molecule type" value="Genomic_DNA"/>
</dbReference>
<evidence type="ECO:0000256" key="2">
    <source>
        <dbReference type="ARBA" id="ARBA00023125"/>
    </source>
</evidence>
<comment type="caution">
    <text evidence="5">The sequence shown here is derived from an EMBL/GenBank/DDBJ whole genome shotgun (WGS) entry which is preliminary data.</text>
</comment>
<dbReference type="Proteomes" id="UP000264589">
    <property type="component" value="Unassembled WGS sequence"/>
</dbReference>
<evidence type="ECO:0000256" key="1">
    <source>
        <dbReference type="ARBA" id="ARBA00023015"/>
    </source>
</evidence>
<evidence type="ECO:0000313" key="6">
    <source>
        <dbReference type="Proteomes" id="UP000264589"/>
    </source>
</evidence>
<sequence length="326" mass="35646">MPSSSHPRRHKVAALVYDELCTFEFAITQEVLNLTPPDGENRLYDFQTFSSSGEPIRAHCGLSILPDHGAGLLKTADTIIVPGWPVNAAPCDPKLARAMRAAARRGARMISICTGAFLLAELGLLEGRRATTHWLHAEKFRSRFPDVEFEPAALYVDEGDVLTSAGAAAGIDLLLHIVRQDFGAAKANAVARRLVLPAHREGGQQQFIDTPMPRPRDAGLSSLIDDIRAAPGLDWSLEQLAGTAGMSERTFSRRFTEATGTSPGKWLQSERIRAARLMLEESDAPLAEIAAHTGFGSFENFARRFRARVGVNPAAYRRTFRQKSAT</sequence>
<dbReference type="PANTHER" id="PTHR43130:SF3">
    <property type="entry name" value="HTH-TYPE TRANSCRIPTIONAL REGULATOR RV1931C"/>
    <property type="match status" value="1"/>
</dbReference>
<name>A0A371RK09_9PROT</name>
<dbReference type="SUPFAM" id="SSF52317">
    <property type="entry name" value="Class I glutamine amidotransferase-like"/>
    <property type="match status" value="1"/>
</dbReference>
<dbReference type="Gene3D" id="1.10.10.60">
    <property type="entry name" value="Homeodomain-like"/>
    <property type="match status" value="1"/>
</dbReference>
<dbReference type="Pfam" id="PF12833">
    <property type="entry name" value="HTH_18"/>
    <property type="match status" value="1"/>
</dbReference>
<dbReference type="InterPro" id="IPR018060">
    <property type="entry name" value="HTH_AraC"/>
</dbReference>
<evidence type="ECO:0000259" key="4">
    <source>
        <dbReference type="PROSITE" id="PS01124"/>
    </source>
</evidence>
<dbReference type="PROSITE" id="PS00041">
    <property type="entry name" value="HTH_ARAC_FAMILY_1"/>
    <property type="match status" value="1"/>
</dbReference>
<dbReference type="GO" id="GO:0003700">
    <property type="term" value="F:DNA-binding transcription factor activity"/>
    <property type="evidence" value="ECO:0007669"/>
    <property type="project" value="InterPro"/>
</dbReference>
<dbReference type="SUPFAM" id="SSF46689">
    <property type="entry name" value="Homeodomain-like"/>
    <property type="match status" value="2"/>
</dbReference>
<accession>A0A371RK09</accession>
<dbReference type="CDD" id="cd03137">
    <property type="entry name" value="GATase1_AraC_1"/>
    <property type="match status" value="1"/>
</dbReference>
<gene>
    <name evidence="5" type="ORF">DX908_11200</name>
</gene>
<dbReference type="InterPro" id="IPR009057">
    <property type="entry name" value="Homeodomain-like_sf"/>
</dbReference>
<dbReference type="InterPro" id="IPR029062">
    <property type="entry name" value="Class_I_gatase-like"/>
</dbReference>
<keyword evidence="2" id="KW-0238">DNA-binding</keyword>
<keyword evidence="3" id="KW-0804">Transcription</keyword>
<keyword evidence="1" id="KW-0805">Transcription regulation</keyword>
<protein>
    <submittedName>
        <fullName evidence="5">Helix-turn-helix domain-containing protein</fullName>
    </submittedName>
</protein>
<dbReference type="InterPro" id="IPR018062">
    <property type="entry name" value="HTH_AraC-typ_CS"/>
</dbReference>
<dbReference type="SMART" id="SM00342">
    <property type="entry name" value="HTH_ARAC"/>
    <property type="match status" value="1"/>
</dbReference>
<organism evidence="5 6">
    <name type="scientific">Parvularcula marina</name>
    <dbReference type="NCBI Taxonomy" id="2292771"/>
    <lineage>
        <taxon>Bacteria</taxon>
        <taxon>Pseudomonadati</taxon>
        <taxon>Pseudomonadota</taxon>
        <taxon>Alphaproteobacteria</taxon>
        <taxon>Parvularculales</taxon>
        <taxon>Parvularculaceae</taxon>
        <taxon>Parvularcula</taxon>
    </lineage>
</organism>
<reference evidence="5 6" key="1">
    <citation type="submission" date="2018-08" db="EMBL/GenBank/DDBJ databases">
        <title>Parvularcula sp. SM1705, isolated from surface water of the South Sea China.</title>
        <authorList>
            <person name="Sun L."/>
        </authorList>
    </citation>
    <scope>NUCLEOTIDE SEQUENCE [LARGE SCALE GENOMIC DNA]</scope>
    <source>
        <strain evidence="5 6">SM1705</strain>
    </source>
</reference>
<dbReference type="PROSITE" id="PS01124">
    <property type="entry name" value="HTH_ARAC_FAMILY_2"/>
    <property type="match status" value="1"/>
</dbReference>
<keyword evidence="6" id="KW-1185">Reference proteome</keyword>
<dbReference type="GO" id="GO:0043565">
    <property type="term" value="F:sequence-specific DNA binding"/>
    <property type="evidence" value="ECO:0007669"/>
    <property type="project" value="InterPro"/>
</dbReference>